<dbReference type="InterPro" id="IPR036397">
    <property type="entry name" value="RNaseH_sf"/>
</dbReference>
<feature type="compositionally biased region" description="Basic residues" evidence="4">
    <location>
        <begin position="50"/>
        <end position="60"/>
    </location>
</feature>
<dbReference type="InterPro" id="IPR013520">
    <property type="entry name" value="Ribonucl_H"/>
</dbReference>
<keyword evidence="2" id="KW-0378">Hydrolase</keyword>
<reference evidence="6 7" key="1">
    <citation type="journal article" date="2019" name="Sci. Rep.">
        <title>Comparative genomics of chytrid fungi reveal insights into the obligate biotrophic and pathogenic lifestyle of Synchytrium endobioticum.</title>
        <authorList>
            <person name="van de Vossenberg B.T.L.H."/>
            <person name="Warris S."/>
            <person name="Nguyen H.D.T."/>
            <person name="van Gent-Pelzer M.P.E."/>
            <person name="Joly D.L."/>
            <person name="van de Geest H.C."/>
            <person name="Bonants P.J.M."/>
            <person name="Smith D.S."/>
            <person name="Levesque C.A."/>
            <person name="van der Lee T.A.J."/>
        </authorList>
    </citation>
    <scope>NUCLEOTIDE SEQUENCE [LARGE SCALE GENOMIC DNA]</scope>
    <source>
        <strain evidence="6 7">CBS 675.73</strain>
    </source>
</reference>
<dbReference type="AlphaFoldDB" id="A0A507FDG6"/>
<evidence type="ECO:0000256" key="3">
    <source>
        <dbReference type="ARBA" id="ARBA00022839"/>
    </source>
</evidence>
<proteinExistence type="predicted"/>
<evidence type="ECO:0000313" key="6">
    <source>
        <dbReference type="EMBL" id="TPX74182.1"/>
    </source>
</evidence>
<evidence type="ECO:0000256" key="1">
    <source>
        <dbReference type="ARBA" id="ARBA00022722"/>
    </source>
</evidence>
<keyword evidence="3" id="KW-0269">Exonuclease</keyword>
<accession>A0A507FDG6</accession>
<dbReference type="OrthoDB" id="448399at2759"/>
<dbReference type="SUPFAM" id="SSF53098">
    <property type="entry name" value="Ribonuclease H-like"/>
    <property type="match status" value="1"/>
</dbReference>
<feature type="domain" description="Exonuclease" evidence="5">
    <location>
        <begin position="92"/>
        <end position="276"/>
    </location>
</feature>
<dbReference type="SMART" id="SM00479">
    <property type="entry name" value="EXOIII"/>
    <property type="match status" value="1"/>
</dbReference>
<evidence type="ECO:0000256" key="2">
    <source>
        <dbReference type="ARBA" id="ARBA00022801"/>
    </source>
</evidence>
<comment type="caution">
    <text evidence="6">The sequence shown here is derived from an EMBL/GenBank/DDBJ whole genome shotgun (WGS) entry which is preliminary data.</text>
</comment>
<feature type="region of interest" description="Disordered" evidence="4">
    <location>
        <begin position="28"/>
        <end position="65"/>
    </location>
</feature>
<name>A0A507FDG6_9FUNG</name>
<dbReference type="GO" id="GO:0000175">
    <property type="term" value="F:3'-5'-RNA exonuclease activity"/>
    <property type="evidence" value="ECO:0007669"/>
    <property type="project" value="InterPro"/>
</dbReference>
<dbReference type="CDD" id="cd06133">
    <property type="entry name" value="ERI-1_3'hExo_like"/>
    <property type="match status" value="1"/>
</dbReference>
<dbReference type="InterPro" id="IPR051274">
    <property type="entry name" value="3-5_Exoribonuclease"/>
</dbReference>
<dbReference type="PANTHER" id="PTHR23044:SF61">
    <property type="entry name" value="3'-5' EXORIBONUCLEASE 1-RELATED"/>
    <property type="match status" value="1"/>
</dbReference>
<sequence>MNHNHPSSRIPYASVVVKDLLKDTVLSNASPPETVKRIPESDPDIPASPRRLRKPAKKTPLHPNTPLHFANAVKGSLKNTTAPYIAQQPYRYYCVLDIEATCDENNPSWYNEIIEFPVVLIDAKTLTRVAEFRSFVKPVRNPVLTEFCTRLTGITQEQVNTAPYFPQVLRNFRHFLKKYHLGTWNMRFITDGPCDIRDFVWKTCKANKVSVPSYFRGFVNVRKLAQRNYAHTGIRINFAGMLKLFDLVLEGRHHSGIDDTRNIARVVLKMMEDGVLFKEHTGY</sequence>
<dbReference type="Proteomes" id="UP000320333">
    <property type="component" value="Unassembled WGS sequence"/>
</dbReference>
<dbReference type="InterPro" id="IPR047201">
    <property type="entry name" value="ERI-1_3'hExo-like"/>
</dbReference>
<gene>
    <name evidence="6" type="ORF">CcCBS67573_g04546</name>
</gene>
<dbReference type="EMBL" id="QEAP01000139">
    <property type="protein sequence ID" value="TPX74182.1"/>
    <property type="molecule type" value="Genomic_DNA"/>
</dbReference>
<dbReference type="GO" id="GO:0003676">
    <property type="term" value="F:nucleic acid binding"/>
    <property type="evidence" value="ECO:0007669"/>
    <property type="project" value="InterPro"/>
</dbReference>
<dbReference type="InterPro" id="IPR012337">
    <property type="entry name" value="RNaseH-like_sf"/>
</dbReference>
<organism evidence="6 7">
    <name type="scientific">Chytriomyces confervae</name>
    <dbReference type="NCBI Taxonomy" id="246404"/>
    <lineage>
        <taxon>Eukaryota</taxon>
        <taxon>Fungi</taxon>
        <taxon>Fungi incertae sedis</taxon>
        <taxon>Chytridiomycota</taxon>
        <taxon>Chytridiomycota incertae sedis</taxon>
        <taxon>Chytridiomycetes</taxon>
        <taxon>Chytridiales</taxon>
        <taxon>Chytriomycetaceae</taxon>
        <taxon>Chytriomyces</taxon>
    </lineage>
</organism>
<keyword evidence="7" id="KW-1185">Reference proteome</keyword>
<dbReference type="Gene3D" id="3.30.420.10">
    <property type="entry name" value="Ribonuclease H-like superfamily/Ribonuclease H"/>
    <property type="match status" value="1"/>
</dbReference>
<protein>
    <recommendedName>
        <fullName evidence="5">Exonuclease domain-containing protein</fullName>
    </recommendedName>
</protein>
<dbReference type="Pfam" id="PF00929">
    <property type="entry name" value="RNase_T"/>
    <property type="match status" value="1"/>
</dbReference>
<evidence type="ECO:0000256" key="4">
    <source>
        <dbReference type="SAM" id="MobiDB-lite"/>
    </source>
</evidence>
<dbReference type="PANTHER" id="PTHR23044">
    <property type="entry name" value="3'-5' EXONUCLEASE ERI1-RELATED"/>
    <property type="match status" value="1"/>
</dbReference>
<evidence type="ECO:0000259" key="5">
    <source>
        <dbReference type="SMART" id="SM00479"/>
    </source>
</evidence>
<evidence type="ECO:0000313" key="7">
    <source>
        <dbReference type="Proteomes" id="UP000320333"/>
    </source>
</evidence>
<keyword evidence="1" id="KW-0540">Nuclease</keyword>
<dbReference type="STRING" id="246404.A0A507FDG6"/>